<dbReference type="AlphaFoldDB" id="A0A1I8E8I7"/>
<dbReference type="FunFam" id="3.40.30.10:FF:000027">
    <property type="entry name" value="protein disulfide-isomerase A2"/>
    <property type="match status" value="1"/>
</dbReference>
<dbReference type="InterPro" id="IPR005792">
    <property type="entry name" value="Prot_disulphide_isomerase"/>
</dbReference>
<evidence type="ECO:0000256" key="4">
    <source>
        <dbReference type="ARBA" id="ARBA00012723"/>
    </source>
</evidence>
<sequence length="488" mass="54319">MGGCAVIKATTDGMAAMVMFRLVVALSLSLQFVLHPVAHDASVEEDEGVLVLTKKEESPIKLAKCDATVHGELASKYEVRGYPTLKLFRSGKPQEYGGGRDAASIVAWLKKKTGPAAKTILSADDVKDFQENNEVCVIGYFKDTESMNAKVFLEVAAGFDDIPFGITTENDAARQIELESEGVVLLKKFDEGRAEFSEKLVADQLKTWIQAQRLPLVSEFTQDTAPIIFGGDIKSHNLLFISKESSEFEKLEKEFRAAAKKFKGKVLFVIINTDVEDNARILEFFGLKKEDLAALRLISLEEDMTKYKPEFKEITAENIIQFTEMYLAGKLKSHLMTQDIPSDWDKNPVKVLVGKNFDDVAKDSKKNFLYKKIADAPWCGHCKQLMPTWDKLGEKYKDHDTILIAKMDATANEVEDVKVQSFPTIKFFPASSNKASCFSIIDFTGERTLEGLTKFLESGGKDGAGLSDQEKAEAEAENEDEEAQHTEL</sequence>
<dbReference type="GO" id="GO:0006457">
    <property type="term" value="P:protein folding"/>
    <property type="evidence" value="ECO:0007669"/>
    <property type="project" value="TreeGrafter"/>
</dbReference>
<accession>A0A1I8E8I7</accession>
<dbReference type="Pfam" id="PF00085">
    <property type="entry name" value="Thioredoxin"/>
    <property type="match status" value="2"/>
</dbReference>
<feature type="signal peptide" evidence="12">
    <location>
        <begin position="1"/>
        <end position="25"/>
    </location>
</feature>
<keyword evidence="8" id="KW-1015">Disulfide bond</keyword>
<reference evidence="14" key="1">
    <citation type="submission" date="2016-11" db="UniProtKB">
        <authorList>
            <consortium name="WormBaseParasite"/>
        </authorList>
    </citation>
    <scope>IDENTIFICATION</scope>
    <source>
        <strain evidence="14">pt0022</strain>
    </source>
</reference>
<evidence type="ECO:0000256" key="9">
    <source>
        <dbReference type="ARBA" id="ARBA00023235"/>
    </source>
</evidence>
<dbReference type="CDD" id="cd02981">
    <property type="entry name" value="PDI_b_family"/>
    <property type="match status" value="1"/>
</dbReference>
<dbReference type="GO" id="GO:0005788">
    <property type="term" value="C:endoplasmic reticulum lumen"/>
    <property type="evidence" value="ECO:0007669"/>
    <property type="project" value="UniProtKB-SubCell"/>
</dbReference>
<evidence type="ECO:0000256" key="3">
    <source>
        <dbReference type="ARBA" id="ARBA00006347"/>
    </source>
</evidence>
<feature type="chain" id="PRO_5009318028" description="protein disulfide-isomerase" evidence="12">
    <location>
        <begin position="26"/>
        <end position="488"/>
    </location>
</feature>
<dbReference type="WBParaSite" id="maker-PairedContig_1014-snap-gene-1.20-mRNA-1">
    <property type="protein sequence ID" value="maker-PairedContig_1014-snap-gene-1.20-mRNA-1"/>
    <property type="gene ID" value="maker-PairedContig_1014-snap-gene-1.20"/>
</dbReference>
<evidence type="ECO:0000256" key="12">
    <source>
        <dbReference type="SAM" id="SignalP"/>
    </source>
</evidence>
<name>A0A1I8E8I7_WUCBA</name>
<evidence type="ECO:0000256" key="7">
    <source>
        <dbReference type="ARBA" id="ARBA00022824"/>
    </source>
</evidence>
<protein>
    <recommendedName>
        <fullName evidence="4">protein disulfide-isomerase</fullName>
        <ecNumber evidence="4">5.3.4.1</ecNumber>
    </recommendedName>
</protein>
<evidence type="ECO:0000256" key="2">
    <source>
        <dbReference type="ARBA" id="ARBA00004319"/>
    </source>
</evidence>
<keyword evidence="9" id="KW-0413">Isomerase</keyword>
<dbReference type="CDD" id="cd02995">
    <property type="entry name" value="PDI_a_PDI_a'_C"/>
    <property type="match status" value="1"/>
</dbReference>
<feature type="domain" description="Thioredoxin" evidence="13">
    <location>
        <begin position="326"/>
        <end position="461"/>
    </location>
</feature>
<comment type="similarity">
    <text evidence="3">Belongs to the protein disulfide isomerase family.</text>
</comment>
<comment type="subcellular location">
    <subcellularLocation>
        <location evidence="2">Endoplasmic reticulum lumen</location>
    </subcellularLocation>
</comment>
<evidence type="ECO:0000259" key="13">
    <source>
        <dbReference type="PROSITE" id="PS51352"/>
    </source>
</evidence>
<dbReference type="PANTHER" id="PTHR18929">
    <property type="entry name" value="PROTEIN DISULFIDE ISOMERASE"/>
    <property type="match status" value="1"/>
</dbReference>
<dbReference type="GO" id="GO:0003756">
    <property type="term" value="F:protein disulfide isomerase activity"/>
    <property type="evidence" value="ECO:0007669"/>
    <property type="project" value="UniProtKB-EC"/>
</dbReference>
<dbReference type="STRING" id="6293.A0A1I8E8I7"/>
<dbReference type="PROSITE" id="PS51352">
    <property type="entry name" value="THIOREDOXIN_2"/>
    <property type="match status" value="1"/>
</dbReference>
<evidence type="ECO:0000256" key="5">
    <source>
        <dbReference type="ARBA" id="ARBA00022729"/>
    </source>
</evidence>
<dbReference type="PANTHER" id="PTHR18929:SF240">
    <property type="entry name" value="PROTEIN DISULFIDE-ISOMERASE"/>
    <property type="match status" value="1"/>
</dbReference>
<keyword evidence="7" id="KW-0256">Endoplasmic reticulum</keyword>
<dbReference type="Gene3D" id="3.40.30.10">
    <property type="entry name" value="Glutaredoxin"/>
    <property type="match status" value="4"/>
</dbReference>
<keyword evidence="10" id="KW-0676">Redox-active center</keyword>
<dbReference type="FunFam" id="3.40.30.10:FF:000042">
    <property type="entry name" value="protein disulfide-isomerase A2"/>
    <property type="match status" value="1"/>
</dbReference>
<proteinExistence type="inferred from homology"/>
<keyword evidence="6" id="KW-0677">Repeat</keyword>
<organism evidence="14">
    <name type="scientific">Wuchereria bancrofti</name>
    <dbReference type="NCBI Taxonomy" id="6293"/>
    <lineage>
        <taxon>Eukaryota</taxon>
        <taxon>Metazoa</taxon>
        <taxon>Ecdysozoa</taxon>
        <taxon>Nematoda</taxon>
        <taxon>Chromadorea</taxon>
        <taxon>Rhabditida</taxon>
        <taxon>Spirurina</taxon>
        <taxon>Spiruromorpha</taxon>
        <taxon>Filarioidea</taxon>
        <taxon>Onchocercidae</taxon>
        <taxon>Wuchereria</taxon>
    </lineage>
</organism>
<evidence type="ECO:0000256" key="8">
    <source>
        <dbReference type="ARBA" id="ARBA00023157"/>
    </source>
</evidence>
<dbReference type="CDD" id="cd02982">
    <property type="entry name" value="PDI_b'_family"/>
    <property type="match status" value="1"/>
</dbReference>
<dbReference type="InterPro" id="IPR013766">
    <property type="entry name" value="Thioredoxin_domain"/>
</dbReference>
<dbReference type="GO" id="GO:0034976">
    <property type="term" value="P:response to endoplasmic reticulum stress"/>
    <property type="evidence" value="ECO:0007669"/>
    <property type="project" value="TreeGrafter"/>
</dbReference>
<comment type="catalytic activity">
    <reaction evidence="1">
        <text>Catalyzes the rearrangement of -S-S- bonds in proteins.</text>
        <dbReference type="EC" id="5.3.4.1"/>
    </reaction>
</comment>
<evidence type="ECO:0000313" key="14">
    <source>
        <dbReference type="WBParaSite" id="maker-PairedContig_1014-snap-gene-1.20-mRNA-1"/>
    </source>
</evidence>
<evidence type="ECO:0000256" key="6">
    <source>
        <dbReference type="ARBA" id="ARBA00022737"/>
    </source>
</evidence>
<dbReference type="SUPFAM" id="SSF52833">
    <property type="entry name" value="Thioredoxin-like"/>
    <property type="match status" value="4"/>
</dbReference>
<keyword evidence="5 12" id="KW-0732">Signal</keyword>
<evidence type="ECO:0000256" key="10">
    <source>
        <dbReference type="ARBA" id="ARBA00023284"/>
    </source>
</evidence>
<dbReference type="EC" id="5.3.4.1" evidence="4"/>
<evidence type="ECO:0000256" key="11">
    <source>
        <dbReference type="SAM" id="MobiDB-lite"/>
    </source>
</evidence>
<evidence type="ECO:0000256" key="1">
    <source>
        <dbReference type="ARBA" id="ARBA00001182"/>
    </source>
</evidence>
<dbReference type="InterPro" id="IPR036249">
    <property type="entry name" value="Thioredoxin-like_sf"/>
</dbReference>
<dbReference type="FunFam" id="3.40.30.10:FF:000030">
    <property type="entry name" value="Protein disulfide-isomerase"/>
    <property type="match status" value="1"/>
</dbReference>
<dbReference type="NCBIfam" id="TIGR01130">
    <property type="entry name" value="ER_PDI_fam"/>
    <property type="match status" value="1"/>
</dbReference>
<feature type="region of interest" description="Disordered" evidence="11">
    <location>
        <begin position="458"/>
        <end position="488"/>
    </location>
</feature>
<dbReference type="Pfam" id="PF13848">
    <property type="entry name" value="Thioredoxin_6"/>
    <property type="match status" value="1"/>
</dbReference>
<dbReference type="CDD" id="cd02961">
    <property type="entry name" value="PDI_a_family"/>
    <property type="match status" value="1"/>
</dbReference>